<feature type="chain" id="PRO_5042889918" description="Ecp2 effector protein domain-containing protein" evidence="1">
    <location>
        <begin position="20"/>
        <end position="203"/>
    </location>
</feature>
<evidence type="ECO:0000256" key="1">
    <source>
        <dbReference type="SAM" id="SignalP"/>
    </source>
</evidence>
<dbReference type="Proteomes" id="UP001303760">
    <property type="component" value="Unassembled WGS sequence"/>
</dbReference>
<accession>A0AAN7CFD3</accession>
<sequence length="203" mass="22149">MRTTTFAATLFSMGAMAAALPDPMQGYSIKPMEWEVPVFPGSDETLVVNGTVQDVHAQVLKRNPNWDADFLARSTTTTSSASAGVAVEKRETDFGGGNYFCGARWPYASHWRVMQGVDYLNHIPGKVHLAAGPGVCSRVSCSYGAAIYVCNDNNRNIELNSFIRIADGARYIAGWCVKQPGPTVAGQLFHPDNWNVIVRKDDC</sequence>
<comment type="caution">
    <text evidence="2">The sequence shown here is derived from an EMBL/GenBank/DDBJ whole genome shotgun (WGS) entry which is preliminary data.</text>
</comment>
<dbReference type="EMBL" id="MU860048">
    <property type="protein sequence ID" value="KAK4240067.1"/>
    <property type="molecule type" value="Genomic_DNA"/>
</dbReference>
<gene>
    <name evidence="2" type="ORF">C8A03DRAFT_31813</name>
</gene>
<proteinExistence type="predicted"/>
<protein>
    <recommendedName>
        <fullName evidence="4">Ecp2 effector protein domain-containing protein</fullName>
    </recommendedName>
</protein>
<keyword evidence="3" id="KW-1185">Reference proteome</keyword>
<name>A0AAN7CFD3_9PEZI</name>
<reference evidence="2" key="2">
    <citation type="submission" date="2023-05" db="EMBL/GenBank/DDBJ databases">
        <authorList>
            <consortium name="Lawrence Berkeley National Laboratory"/>
            <person name="Steindorff A."/>
            <person name="Hensen N."/>
            <person name="Bonometti L."/>
            <person name="Westerberg I."/>
            <person name="Brannstrom I.O."/>
            <person name="Guillou S."/>
            <person name="Cros-Aarteil S."/>
            <person name="Calhoun S."/>
            <person name="Haridas S."/>
            <person name="Kuo A."/>
            <person name="Mondo S."/>
            <person name="Pangilinan J."/>
            <person name="Riley R."/>
            <person name="Labutti K."/>
            <person name="Andreopoulos B."/>
            <person name="Lipzen A."/>
            <person name="Chen C."/>
            <person name="Yanf M."/>
            <person name="Daum C."/>
            <person name="Ng V."/>
            <person name="Clum A."/>
            <person name="Ohm R."/>
            <person name="Martin F."/>
            <person name="Silar P."/>
            <person name="Natvig D."/>
            <person name="Lalanne C."/>
            <person name="Gautier V."/>
            <person name="Ament-Velasquez S.L."/>
            <person name="Kruys A."/>
            <person name="Hutchinson M.I."/>
            <person name="Powell A.J."/>
            <person name="Barry K."/>
            <person name="Miller A.N."/>
            <person name="Grigoriev I.V."/>
            <person name="Debuchy R."/>
            <person name="Gladieux P."/>
            <person name="Thoren M.H."/>
            <person name="Johannesson H."/>
        </authorList>
    </citation>
    <scope>NUCLEOTIDE SEQUENCE</scope>
    <source>
        <strain evidence="2">CBS 532.94</strain>
    </source>
</reference>
<evidence type="ECO:0000313" key="3">
    <source>
        <dbReference type="Proteomes" id="UP001303760"/>
    </source>
</evidence>
<dbReference type="PANTHER" id="PTHR35605">
    <property type="entry name" value="ECP2 EFFECTOR PROTEIN DOMAIN-CONTAINING PROTEIN-RELATED"/>
    <property type="match status" value="1"/>
</dbReference>
<evidence type="ECO:0000313" key="2">
    <source>
        <dbReference type="EMBL" id="KAK4240067.1"/>
    </source>
</evidence>
<dbReference type="PANTHER" id="PTHR35605:SF1">
    <property type="entry name" value="ECP2 EFFECTOR PROTEIN DOMAIN-CONTAINING PROTEIN-RELATED"/>
    <property type="match status" value="1"/>
</dbReference>
<reference evidence="2" key="1">
    <citation type="journal article" date="2023" name="Mol. Phylogenet. Evol.">
        <title>Genome-scale phylogeny and comparative genomics of the fungal order Sordariales.</title>
        <authorList>
            <person name="Hensen N."/>
            <person name="Bonometti L."/>
            <person name="Westerberg I."/>
            <person name="Brannstrom I.O."/>
            <person name="Guillou S."/>
            <person name="Cros-Aarteil S."/>
            <person name="Calhoun S."/>
            <person name="Haridas S."/>
            <person name="Kuo A."/>
            <person name="Mondo S."/>
            <person name="Pangilinan J."/>
            <person name="Riley R."/>
            <person name="LaButti K."/>
            <person name="Andreopoulos B."/>
            <person name="Lipzen A."/>
            <person name="Chen C."/>
            <person name="Yan M."/>
            <person name="Daum C."/>
            <person name="Ng V."/>
            <person name="Clum A."/>
            <person name="Steindorff A."/>
            <person name="Ohm R.A."/>
            <person name="Martin F."/>
            <person name="Silar P."/>
            <person name="Natvig D.O."/>
            <person name="Lalanne C."/>
            <person name="Gautier V."/>
            <person name="Ament-Velasquez S.L."/>
            <person name="Kruys A."/>
            <person name="Hutchinson M.I."/>
            <person name="Powell A.J."/>
            <person name="Barry K."/>
            <person name="Miller A.N."/>
            <person name="Grigoriev I.V."/>
            <person name="Debuchy R."/>
            <person name="Gladieux P."/>
            <person name="Hiltunen Thoren M."/>
            <person name="Johannesson H."/>
        </authorList>
    </citation>
    <scope>NUCLEOTIDE SEQUENCE</scope>
    <source>
        <strain evidence="2">CBS 532.94</strain>
    </source>
</reference>
<keyword evidence="1" id="KW-0732">Signal</keyword>
<feature type="signal peptide" evidence="1">
    <location>
        <begin position="1"/>
        <end position="19"/>
    </location>
</feature>
<organism evidence="2 3">
    <name type="scientific">Achaetomium macrosporum</name>
    <dbReference type="NCBI Taxonomy" id="79813"/>
    <lineage>
        <taxon>Eukaryota</taxon>
        <taxon>Fungi</taxon>
        <taxon>Dikarya</taxon>
        <taxon>Ascomycota</taxon>
        <taxon>Pezizomycotina</taxon>
        <taxon>Sordariomycetes</taxon>
        <taxon>Sordariomycetidae</taxon>
        <taxon>Sordariales</taxon>
        <taxon>Chaetomiaceae</taxon>
        <taxon>Achaetomium</taxon>
    </lineage>
</organism>
<dbReference type="AlphaFoldDB" id="A0AAN7CFD3"/>
<evidence type="ECO:0008006" key="4">
    <source>
        <dbReference type="Google" id="ProtNLM"/>
    </source>
</evidence>